<dbReference type="InterPro" id="IPR040346">
    <property type="entry name" value="GEX1/Brambleberry"/>
</dbReference>
<feature type="chain" id="PRO_5029642959" evidence="1">
    <location>
        <begin position="22"/>
        <end position="106"/>
    </location>
</feature>
<evidence type="ECO:0000313" key="2">
    <source>
        <dbReference type="EMBL" id="KAF5178490.1"/>
    </source>
</evidence>
<dbReference type="PANTHER" id="PTHR33538:SF2">
    <property type="entry name" value="PROTEIN GAMETE EXPRESSED 1"/>
    <property type="match status" value="1"/>
</dbReference>
<evidence type="ECO:0000256" key="1">
    <source>
        <dbReference type="SAM" id="SignalP"/>
    </source>
</evidence>
<dbReference type="OrthoDB" id="377549at2759"/>
<proteinExistence type="predicted"/>
<dbReference type="EMBL" id="JABWDY010040004">
    <property type="protein sequence ID" value="KAF5178490.1"/>
    <property type="molecule type" value="Genomic_DNA"/>
</dbReference>
<accession>A0A7J6V2F4</accession>
<name>A0A7J6V2F4_THATH</name>
<dbReference type="PANTHER" id="PTHR33538">
    <property type="entry name" value="PROTEIN GAMETE EXPRESSED 1"/>
    <property type="match status" value="1"/>
</dbReference>
<keyword evidence="3" id="KW-1185">Reference proteome</keyword>
<keyword evidence="1" id="KW-0732">Signal</keyword>
<sequence>MLARLSFLVLASFQILFSIFSYRDYEVLNYKMLQTLTEKVNTIEKQKLSEDEDTGSDISLSAWIDTDLPEDEENDSDYYLIKDVAENSTSTTTSLRKYNLRPRFHG</sequence>
<evidence type="ECO:0000313" key="3">
    <source>
        <dbReference type="Proteomes" id="UP000554482"/>
    </source>
</evidence>
<dbReference type="AlphaFoldDB" id="A0A7J6V2F4"/>
<feature type="signal peptide" evidence="1">
    <location>
        <begin position="1"/>
        <end position="21"/>
    </location>
</feature>
<reference evidence="2 3" key="1">
    <citation type="submission" date="2020-06" db="EMBL/GenBank/DDBJ databases">
        <title>Transcriptomic and genomic resources for Thalictrum thalictroides and T. hernandezii: Facilitating candidate gene discovery in an emerging model plant lineage.</title>
        <authorList>
            <person name="Arias T."/>
            <person name="Riano-Pachon D.M."/>
            <person name="Di Stilio V.S."/>
        </authorList>
    </citation>
    <scope>NUCLEOTIDE SEQUENCE [LARGE SCALE GENOMIC DNA]</scope>
    <source>
        <strain evidence="3">cv. WT478/WT964</strain>
        <tissue evidence="2">Leaves</tissue>
    </source>
</reference>
<organism evidence="2 3">
    <name type="scientific">Thalictrum thalictroides</name>
    <name type="common">Rue-anemone</name>
    <name type="synonym">Anemone thalictroides</name>
    <dbReference type="NCBI Taxonomy" id="46969"/>
    <lineage>
        <taxon>Eukaryota</taxon>
        <taxon>Viridiplantae</taxon>
        <taxon>Streptophyta</taxon>
        <taxon>Embryophyta</taxon>
        <taxon>Tracheophyta</taxon>
        <taxon>Spermatophyta</taxon>
        <taxon>Magnoliopsida</taxon>
        <taxon>Ranunculales</taxon>
        <taxon>Ranunculaceae</taxon>
        <taxon>Thalictroideae</taxon>
        <taxon>Thalictrum</taxon>
    </lineage>
</organism>
<dbReference type="Proteomes" id="UP000554482">
    <property type="component" value="Unassembled WGS sequence"/>
</dbReference>
<comment type="caution">
    <text evidence="2">The sequence shown here is derived from an EMBL/GenBank/DDBJ whole genome shotgun (WGS) entry which is preliminary data.</text>
</comment>
<protein>
    <submittedName>
        <fullName evidence="2">Gamete expressed</fullName>
    </submittedName>
</protein>
<gene>
    <name evidence="2" type="ORF">FRX31_031924</name>
</gene>